<sequence>MNLKRFEFIELPTYLKSVKKLKKRFKNINSDVDSFFKEVNHIDDLGIKLHENIYKVRIKNSNKQAGKSSGYRLITYIKISENKINLLYIYDKSDLTNISDKELDRIVIDSYQNA</sequence>
<proteinExistence type="predicted"/>
<dbReference type="EMBL" id="FPHG01000061">
    <property type="protein sequence ID" value="SFV63359.1"/>
    <property type="molecule type" value="Genomic_DNA"/>
</dbReference>
<accession>A0A1W1CC73</accession>
<reference evidence="1" key="1">
    <citation type="submission" date="2016-10" db="EMBL/GenBank/DDBJ databases">
        <authorList>
            <person name="de Groot N.N."/>
        </authorList>
    </citation>
    <scope>NUCLEOTIDE SEQUENCE</scope>
</reference>
<gene>
    <name evidence="1" type="ORF">MNB_SV-9-1220</name>
</gene>
<protein>
    <recommendedName>
        <fullName evidence="2">Addiction module toxin RelE</fullName>
    </recommendedName>
</protein>
<organism evidence="1">
    <name type="scientific">hydrothermal vent metagenome</name>
    <dbReference type="NCBI Taxonomy" id="652676"/>
    <lineage>
        <taxon>unclassified sequences</taxon>
        <taxon>metagenomes</taxon>
        <taxon>ecological metagenomes</taxon>
    </lineage>
</organism>
<name>A0A1W1CC73_9ZZZZ</name>
<evidence type="ECO:0000313" key="1">
    <source>
        <dbReference type="EMBL" id="SFV63359.1"/>
    </source>
</evidence>
<evidence type="ECO:0008006" key="2">
    <source>
        <dbReference type="Google" id="ProtNLM"/>
    </source>
</evidence>
<dbReference type="InterPro" id="IPR009387">
    <property type="entry name" value="HigB-2"/>
</dbReference>
<dbReference type="Pfam" id="PF06296">
    <property type="entry name" value="RelE"/>
    <property type="match status" value="1"/>
</dbReference>
<dbReference type="AlphaFoldDB" id="A0A1W1CC73"/>